<dbReference type="GO" id="GO:0008967">
    <property type="term" value="F:phosphoglycolate phosphatase activity"/>
    <property type="evidence" value="ECO:0007669"/>
    <property type="project" value="TreeGrafter"/>
</dbReference>
<dbReference type="Pfam" id="PF13419">
    <property type="entry name" value="HAD_2"/>
    <property type="match status" value="1"/>
</dbReference>
<dbReference type="SUPFAM" id="SSF56784">
    <property type="entry name" value="HAD-like"/>
    <property type="match status" value="1"/>
</dbReference>
<dbReference type="RefSeq" id="WP_160975242.1">
    <property type="nucleotide sequence ID" value="NZ_WWEN01000010.1"/>
</dbReference>
<keyword evidence="2" id="KW-1185">Reference proteome</keyword>
<accession>A0A6L8LW07</accession>
<dbReference type="EMBL" id="WWEN01000010">
    <property type="protein sequence ID" value="MYM57339.1"/>
    <property type="molecule type" value="Genomic_DNA"/>
</dbReference>
<comment type="caution">
    <text evidence="1">The sequence shown here is derived from an EMBL/GenBank/DDBJ whole genome shotgun (WGS) entry which is preliminary data.</text>
</comment>
<name>A0A6L8LW07_9RHOB</name>
<dbReference type="InterPro" id="IPR041492">
    <property type="entry name" value="HAD_2"/>
</dbReference>
<dbReference type="GO" id="GO:0005829">
    <property type="term" value="C:cytosol"/>
    <property type="evidence" value="ECO:0007669"/>
    <property type="project" value="TreeGrafter"/>
</dbReference>
<dbReference type="InterPro" id="IPR023214">
    <property type="entry name" value="HAD_sf"/>
</dbReference>
<dbReference type="InterPro" id="IPR023198">
    <property type="entry name" value="PGP-like_dom2"/>
</dbReference>
<dbReference type="NCBIfam" id="TIGR01549">
    <property type="entry name" value="HAD-SF-IA-v1"/>
    <property type="match status" value="1"/>
</dbReference>
<dbReference type="GO" id="GO:0006281">
    <property type="term" value="P:DNA repair"/>
    <property type="evidence" value="ECO:0007669"/>
    <property type="project" value="TreeGrafter"/>
</dbReference>
<reference evidence="1 2" key="1">
    <citation type="submission" date="2020-01" db="EMBL/GenBank/DDBJ databases">
        <authorList>
            <person name="Chen S."/>
        </authorList>
    </citation>
    <scope>NUCLEOTIDE SEQUENCE [LARGE SCALE GENOMIC DNA]</scope>
    <source>
        <strain evidence="1 2">GS-10</strain>
    </source>
</reference>
<proteinExistence type="predicted"/>
<dbReference type="InterPro" id="IPR006439">
    <property type="entry name" value="HAD-SF_hydro_IA"/>
</dbReference>
<keyword evidence="1" id="KW-0378">Hydrolase</keyword>
<organism evidence="1 2">
    <name type="scientific">Thalassovita mangrovi</name>
    <dbReference type="NCBI Taxonomy" id="2692236"/>
    <lineage>
        <taxon>Bacteria</taxon>
        <taxon>Pseudomonadati</taxon>
        <taxon>Pseudomonadota</taxon>
        <taxon>Alphaproteobacteria</taxon>
        <taxon>Rhodobacterales</taxon>
        <taxon>Roseobacteraceae</taxon>
        <taxon>Thalassovita</taxon>
    </lineage>
</organism>
<gene>
    <name evidence="1" type="ORF">GR167_18625</name>
</gene>
<dbReference type="SFLD" id="SFLDG01129">
    <property type="entry name" value="C1.5:_HAD__Beta-PGM__Phosphata"/>
    <property type="match status" value="1"/>
</dbReference>
<dbReference type="PANTHER" id="PTHR43434">
    <property type="entry name" value="PHOSPHOGLYCOLATE PHOSPHATASE"/>
    <property type="match status" value="1"/>
</dbReference>
<dbReference type="SFLD" id="SFLDG01135">
    <property type="entry name" value="C1.5.6:_HAD__Beta-PGM__Phospha"/>
    <property type="match status" value="1"/>
</dbReference>
<dbReference type="AlphaFoldDB" id="A0A6L8LW07"/>
<protein>
    <submittedName>
        <fullName evidence="1">HAD-IA family hydrolase</fullName>
    </submittedName>
</protein>
<dbReference type="SFLD" id="SFLDS00003">
    <property type="entry name" value="Haloacid_Dehalogenase"/>
    <property type="match status" value="1"/>
</dbReference>
<sequence length="227" mass="24457">MSELRLILFDVDGTLVDSQGDIVASMTRAFEGEGLEAPTREATLSIVGLSLEVAIPQLAPGLDASAYDRMVAGYKAAYMELRAAQGSQKSSPLYPYARDVLDQLATIDHYLLGVATGKSRRGLDALLAGHGMTKMFLTQQVSDHHPSKPHPAMVLAALSETGVAPENAVMIGDTSFDMQMARAAGVRALGVGWGYHKPEDLEPHADAVIHDFRDLPGAIDRIWESER</sequence>
<dbReference type="Gene3D" id="3.40.50.1000">
    <property type="entry name" value="HAD superfamily/HAD-like"/>
    <property type="match status" value="1"/>
</dbReference>
<dbReference type="InterPro" id="IPR036412">
    <property type="entry name" value="HAD-like_sf"/>
</dbReference>
<evidence type="ECO:0000313" key="1">
    <source>
        <dbReference type="EMBL" id="MYM57339.1"/>
    </source>
</evidence>
<dbReference type="Proteomes" id="UP000479043">
    <property type="component" value="Unassembled WGS sequence"/>
</dbReference>
<dbReference type="InterPro" id="IPR050155">
    <property type="entry name" value="HAD-like_hydrolase_sf"/>
</dbReference>
<dbReference type="Gene3D" id="1.10.150.240">
    <property type="entry name" value="Putative phosphatase, domain 2"/>
    <property type="match status" value="1"/>
</dbReference>
<dbReference type="PANTHER" id="PTHR43434:SF24">
    <property type="entry name" value="HYDROLASE-RELATED"/>
    <property type="match status" value="1"/>
</dbReference>
<evidence type="ECO:0000313" key="2">
    <source>
        <dbReference type="Proteomes" id="UP000479043"/>
    </source>
</evidence>